<feature type="transmembrane region" description="Helical" evidence="1">
    <location>
        <begin position="35"/>
        <end position="53"/>
    </location>
</feature>
<dbReference type="InParanoid" id="A0A2P5FPE2"/>
<evidence type="ECO:0000256" key="1">
    <source>
        <dbReference type="SAM" id="Phobius"/>
    </source>
</evidence>
<dbReference type="Proteomes" id="UP000237000">
    <property type="component" value="Unassembled WGS sequence"/>
</dbReference>
<dbReference type="EMBL" id="JXTC01000018">
    <property type="protein sequence ID" value="PON99610.1"/>
    <property type="molecule type" value="Genomic_DNA"/>
</dbReference>
<comment type="caution">
    <text evidence="2">The sequence shown here is derived from an EMBL/GenBank/DDBJ whole genome shotgun (WGS) entry which is preliminary data.</text>
</comment>
<protein>
    <submittedName>
        <fullName evidence="2">tRNA-methyltransferase non-catalytic subunit trm6MTase subunit</fullName>
    </submittedName>
</protein>
<dbReference type="PANTHER" id="PTHR33640">
    <property type="entry name" value="TRANSMEMBRANE PROTEIN"/>
    <property type="match status" value="1"/>
</dbReference>
<gene>
    <name evidence="2" type="ORF">TorRG33x02_047770</name>
</gene>
<keyword evidence="1" id="KW-0472">Membrane</keyword>
<organism evidence="2 3">
    <name type="scientific">Trema orientale</name>
    <name type="common">Charcoal tree</name>
    <name type="synonym">Celtis orientalis</name>
    <dbReference type="NCBI Taxonomy" id="63057"/>
    <lineage>
        <taxon>Eukaryota</taxon>
        <taxon>Viridiplantae</taxon>
        <taxon>Streptophyta</taxon>
        <taxon>Embryophyta</taxon>
        <taxon>Tracheophyta</taxon>
        <taxon>Spermatophyta</taxon>
        <taxon>Magnoliopsida</taxon>
        <taxon>eudicotyledons</taxon>
        <taxon>Gunneridae</taxon>
        <taxon>Pentapetalae</taxon>
        <taxon>rosids</taxon>
        <taxon>fabids</taxon>
        <taxon>Rosales</taxon>
        <taxon>Cannabaceae</taxon>
        <taxon>Trema</taxon>
    </lineage>
</organism>
<name>A0A2P5FPE2_TREOI</name>
<accession>A0A2P5FPE2</accession>
<dbReference type="PANTHER" id="PTHR33640:SF3">
    <property type="entry name" value="DUF4408 DOMAIN-CONTAINING PROTEIN"/>
    <property type="match status" value="1"/>
</dbReference>
<evidence type="ECO:0000313" key="2">
    <source>
        <dbReference type="EMBL" id="PON99610.1"/>
    </source>
</evidence>
<keyword evidence="3" id="KW-1185">Reference proteome</keyword>
<dbReference type="AlphaFoldDB" id="A0A2P5FPE2"/>
<reference evidence="3" key="1">
    <citation type="submission" date="2016-06" db="EMBL/GenBank/DDBJ databases">
        <title>Parallel loss of symbiosis genes in relatives of nitrogen-fixing non-legume Parasponia.</title>
        <authorList>
            <person name="Van Velzen R."/>
            <person name="Holmer R."/>
            <person name="Bu F."/>
            <person name="Rutten L."/>
            <person name="Van Zeijl A."/>
            <person name="Liu W."/>
            <person name="Santuari L."/>
            <person name="Cao Q."/>
            <person name="Sharma T."/>
            <person name="Shen D."/>
            <person name="Roswanjaya Y."/>
            <person name="Wardhani T."/>
            <person name="Kalhor M.S."/>
            <person name="Jansen J."/>
            <person name="Van den Hoogen J."/>
            <person name="Gungor B."/>
            <person name="Hartog M."/>
            <person name="Hontelez J."/>
            <person name="Verver J."/>
            <person name="Yang W.-C."/>
            <person name="Schijlen E."/>
            <person name="Repin R."/>
            <person name="Schilthuizen M."/>
            <person name="Schranz E."/>
            <person name="Heidstra R."/>
            <person name="Miyata K."/>
            <person name="Fedorova E."/>
            <person name="Kohlen W."/>
            <person name="Bisseling T."/>
            <person name="Smit S."/>
            <person name="Geurts R."/>
        </authorList>
    </citation>
    <scope>NUCLEOTIDE SEQUENCE [LARGE SCALE GENOMIC DNA]</scope>
    <source>
        <strain evidence="3">cv. RG33-2</strain>
    </source>
</reference>
<dbReference type="OrthoDB" id="1916829at2759"/>
<sequence length="284" mass="31652">MDSFDFINGVDADDEKKRSSTTQYWCSRIVAISKLFRFAELCFALLLLFWIFARLPLAVEISGDYFRQLSGVLASPLSVFVLCHVIVVSIMANSGRFSGSGSELYDRMVENCAEVRTGNSSSENDAAPIGTEEVVFEDKEVISEANTSTAAIEAGDGSDPDSDLPIVFRRWQSEIFERERSENHHDRLLRSGSEKCLDIVVSGGHDNERHAFENSISHDKLSDEDFNRTVDAFIAKQLRFRRQEHGRGATTTTTTTATVGLYYRDLGHDNNKAEASRLCATING</sequence>
<keyword evidence="1" id="KW-0812">Transmembrane</keyword>
<proteinExistence type="predicted"/>
<evidence type="ECO:0000313" key="3">
    <source>
        <dbReference type="Proteomes" id="UP000237000"/>
    </source>
</evidence>
<dbReference type="GO" id="GO:0032259">
    <property type="term" value="P:methylation"/>
    <property type="evidence" value="ECO:0007669"/>
    <property type="project" value="UniProtKB-KW"/>
</dbReference>
<keyword evidence="2" id="KW-0489">Methyltransferase</keyword>
<dbReference type="STRING" id="63057.A0A2P5FPE2"/>
<dbReference type="GO" id="GO:0008168">
    <property type="term" value="F:methyltransferase activity"/>
    <property type="evidence" value="ECO:0007669"/>
    <property type="project" value="UniProtKB-KW"/>
</dbReference>
<feature type="transmembrane region" description="Helical" evidence="1">
    <location>
        <begin position="73"/>
        <end position="92"/>
    </location>
</feature>
<keyword evidence="1" id="KW-1133">Transmembrane helix</keyword>
<keyword evidence="2" id="KW-0808">Transferase</keyword>